<feature type="region of interest" description="Disordered" evidence="1">
    <location>
        <begin position="1"/>
        <end position="79"/>
    </location>
</feature>
<name>A0ABW2H6X3_9ACTN</name>
<evidence type="ECO:0000313" key="3">
    <source>
        <dbReference type="EMBL" id="MFC7247118.1"/>
    </source>
</evidence>
<dbReference type="SUPFAM" id="SSF51197">
    <property type="entry name" value="Clavaminate synthase-like"/>
    <property type="match status" value="1"/>
</dbReference>
<dbReference type="EMBL" id="JBHTAC010000050">
    <property type="protein sequence ID" value="MFC7247118.1"/>
    <property type="molecule type" value="Genomic_DNA"/>
</dbReference>
<dbReference type="Gene3D" id="2.60.120.590">
    <property type="entry name" value="Alpha-ketoglutarate-dependent dioxygenase AlkB-like"/>
    <property type="match status" value="1"/>
</dbReference>
<organism evidence="3 4">
    <name type="scientific">Catellatospora aurea</name>
    <dbReference type="NCBI Taxonomy" id="1337874"/>
    <lineage>
        <taxon>Bacteria</taxon>
        <taxon>Bacillati</taxon>
        <taxon>Actinomycetota</taxon>
        <taxon>Actinomycetes</taxon>
        <taxon>Micromonosporales</taxon>
        <taxon>Micromonosporaceae</taxon>
        <taxon>Catellatospora</taxon>
    </lineage>
</organism>
<dbReference type="InterPro" id="IPR027450">
    <property type="entry name" value="AlkB-like"/>
</dbReference>
<dbReference type="Pfam" id="PF13532">
    <property type="entry name" value="2OG-FeII_Oxy_2"/>
    <property type="match status" value="1"/>
</dbReference>
<proteinExistence type="predicted"/>
<reference evidence="4" key="1">
    <citation type="journal article" date="2019" name="Int. J. Syst. Evol. Microbiol.">
        <title>The Global Catalogue of Microorganisms (GCM) 10K type strain sequencing project: providing services to taxonomists for standard genome sequencing and annotation.</title>
        <authorList>
            <consortium name="The Broad Institute Genomics Platform"/>
            <consortium name="The Broad Institute Genome Sequencing Center for Infectious Disease"/>
            <person name="Wu L."/>
            <person name="Ma J."/>
        </authorList>
    </citation>
    <scope>NUCLEOTIDE SEQUENCE [LARGE SCALE GENOMIC DNA]</scope>
    <source>
        <strain evidence="4">CGMCC 1.9106</strain>
    </source>
</reference>
<dbReference type="GO" id="GO:0051213">
    <property type="term" value="F:dioxygenase activity"/>
    <property type="evidence" value="ECO:0007669"/>
    <property type="project" value="UniProtKB-KW"/>
</dbReference>
<keyword evidence="3" id="KW-0560">Oxidoreductase</keyword>
<dbReference type="RefSeq" id="WP_376809874.1">
    <property type="nucleotide sequence ID" value="NZ_JBHTAC010000050.1"/>
</dbReference>
<feature type="compositionally biased region" description="Polar residues" evidence="1">
    <location>
        <begin position="1"/>
        <end position="38"/>
    </location>
</feature>
<evidence type="ECO:0000256" key="1">
    <source>
        <dbReference type="SAM" id="MobiDB-lite"/>
    </source>
</evidence>
<accession>A0ABW2H6X3</accession>
<dbReference type="PANTHER" id="PTHR12463:SF1">
    <property type="entry name" value="2-OXOGLUTARATE AND FE-DEPENDENT OXYGENASE FAMILY PROTEIN"/>
    <property type="match status" value="1"/>
</dbReference>
<sequence length="270" mass="29202">MVRSTSDGSTATGRTVMTSRSEAPTTRGASPTRSTSQPRGARSLPFPAPARPRTPGGFSTTQRTKAFDQPALDIDAESRTESAVPGLRYLADWLNADASRALLQRVDSEPWSAQLRRRVQHYGHRYDYGRRAVAADPQSSAPPLPGWAEELSIRLVGEGLMDQVAEQVIVNEYQPGQGISAHVDCVPCFGPVVAAVSLGSWCLMDFTNPADGTKVAVPIAPGSLLLMTGPARYTWRHAIAARKSDPGPMGRMLRVRRVSVTFRTVLHPGE</sequence>
<dbReference type="PANTHER" id="PTHR12463">
    <property type="entry name" value="OXYGENASE-RELATED"/>
    <property type="match status" value="1"/>
</dbReference>
<keyword evidence="3" id="KW-0223">Dioxygenase</keyword>
<gene>
    <name evidence="3" type="ORF">ACFQO7_31975</name>
</gene>
<dbReference type="Proteomes" id="UP001596392">
    <property type="component" value="Unassembled WGS sequence"/>
</dbReference>
<dbReference type="InterPro" id="IPR032857">
    <property type="entry name" value="ALKBH4"/>
</dbReference>
<protein>
    <submittedName>
        <fullName evidence="3">Alpha-ketoglutarate-dependent dioxygenase AlkB</fullName>
    </submittedName>
</protein>
<dbReference type="InterPro" id="IPR005123">
    <property type="entry name" value="Oxoglu/Fe-dep_dioxygenase_dom"/>
</dbReference>
<comment type="caution">
    <text evidence="3">The sequence shown here is derived from an EMBL/GenBank/DDBJ whole genome shotgun (WGS) entry which is preliminary data.</text>
</comment>
<dbReference type="PROSITE" id="PS51471">
    <property type="entry name" value="FE2OG_OXY"/>
    <property type="match status" value="1"/>
</dbReference>
<evidence type="ECO:0000259" key="2">
    <source>
        <dbReference type="PROSITE" id="PS51471"/>
    </source>
</evidence>
<feature type="domain" description="Fe2OG dioxygenase" evidence="2">
    <location>
        <begin position="164"/>
        <end position="266"/>
    </location>
</feature>
<keyword evidence="4" id="KW-1185">Reference proteome</keyword>
<dbReference type="InterPro" id="IPR037151">
    <property type="entry name" value="AlkB-like_sf"/>
</dbReference>
<evidence type="ECO:0000313" key="4">
    <source>
        <dbReference type="Proteomes" id="UP001596392"/>
    </source>
</evidence>